<evidence type="ECO:0000313" key="4">
    <source>
        <dbReference type="Proteomes" id="UP000886742"/>
    </source>
</evidence>
<keyword evidence="2" id="KW-0732">Signal</keyword>
<reference evidence="3" key="2">
    <citation type="journal article" date="2021" name="PeerJ">
        <title>Extensive microbial diversity within the chicken gut microbiome revealed by metagenomics and culture.</title>
        <authorList>
            <person name="Gilroy R."/>
            <person name="Ravi A."/>
            <person name="Getino M."/>
            <person name="Pursley I."/>
            <person name="Horton D.L."/>
            <person name="Alikhan N.F."/>
            <person name="Baker D."/>
            <person name="Gharbi K."/>
            <person name="Hall N."/>
            <person name="Watson M."/>
            <person name="Adriaenssens E.M."/>
            <person name="Foster-Nyarko E."/>
            <person name="Jarju S."/>
            <person name="Secka A."/>
            <person name="Antonio M."/>
            <person name="Oren A."/>
            <person name="Chaudhuri R.R."/>
            <person name="La Ragione R."/>
            <person name="Hildebrand F."/>
            <person name="Pallen M.J."/>
        </authorList>
    </citation>
    <scope>NUCLEOTIDE SEQUENCE</scope>
    <source>
        <strain evidence="3">ChiGjej3B3-5194</strain>
    </source>
</reference>
<evidence type="ECO:0000256" key="1">
    <source>
        <dbReference type="ARBA" id="ARBA00004196"/>
    </source>
</evidence>
<dbReference type="InterPro" id="IPR042229">
    <property type="entry name" value="Listeria/Bacterioides_rpt_sf"/>
</dbReference>
<dbReference type="InterPro" id="IPR013378">
    <property type="entry name" value="InlB-like_B-rpt"/>
</dbReference>
<name>A0A9D1FGG2_9PROT</name>
<proteinExistence type="predicted"/>
<comment type="caution">
    <text evidence="3">The sequence shown here is derived from an EMBL/GenBank/DDBJ whole genome shotgun (WGS) entry which is preliminary data.</text>
</comment>
<feature type="chain" id="PRO_5039264343" evidence="2">
    <location>
        <begin position="26"/>
        <end position="2266"/>
    </location>
</feature>
<organism evidence="3 4">
    <name type="scientific">Candidatus Enterousia intestinigallinarum</name>
    <dbReference type="NCBI Taxonomy" id="2840790"/>
    <lineage>
        <taxon>Bacteria</taxon>
        <taxon>Pseudomonadati</taxon>
        <taxon>Pseudomonadota</taxon>
        <taxon>Alphaproteobacteria</taxon>
        <taxon>Candidatus Enterousia</taxon>
    </lineage>
</organism>
<dbReference type="Proteomes" id="UP000886742">
    <property type="component" value="Unassembled WGS sequence"/>
</dbReference>
<dbReference type="EMBL" id="DVJI01000012">
    <property type="protein sequence ID" value="HIS70950.1"/>
    <property type="molecule type" value="Genomic_DNA"/>
</dbReference>
<dbReference type="SMART" id="SM01411">
    <property type="entry name" value="Ephrin_rec_like"/>
    <property type="match status" value="12"/>
</dbReference>
<sequence length="2266" mass="235854">MGKSRYFLGIFASLFIAFFTGNVLAAGYSCPTYKKYTSCNANYYMSGGQVAGNSCNACGANSTSSGGTAATCTCNKGYSSNGTASGSSTSTSGCSIIKVTCAAGKYLPKGQTACVNCPAGSYCKGGTQYSYNATQDQGITDSCPTNYPNSAAGSDAITDCYSNTKSRTWTGSQVNGSTPTNCASVTSWNACSRPACDYVAYSNATGNGDGTIKSGCSTNNESCTKTPKAVTAKANFYVNGTSCSACPSSYPKSDGGNISDAYCYVTKTKTGNQVNGSVPANCASVTSWTACTPGSCTYKDYQSATDTTCTPTNCTKTVAAVTANAGYYDNGTTCPACSSVGDGTYKLSAAGNDGGSSKCYKNCTRACTKQTCPANATCTHGSQTTSGTQYYGGSCNAASSTCTLEFTCNAGYVKNSSGTACEAATYTITYKNGGGTGADQTQNVKYKANFTTKAANTFTRPGYTFKSWGGSYPNASSDYVYNKTGNTTLTAQWTACASNPTGAGTCSCQPNQYPNGSGCSNCSVSCSNVSGFTLGTYNVCESQTNSVCYRNCTTADVANSTAVSGTVTKGGTRSCAATSCAANYYLSGSGCAACVPNATCPGGGETFECNDGYHLSSDGRSCEPDEYTITLKKNGGSGTVNGSTGINDAVQTCKHGQMCTLPNGAGLTRNGYAFTGWGTSAGCTSGIYQETFTSAATRYACWSQQTTTCQAGKYYNGTEHVTCPAGMFCPGTGSANIGTAGCGTDCPGAGTSPTGSTSNTACYITCSGGSVTGGTRAPVDETPNYNGSSYPACTYTATCNAGYIAKNQGTASATCEKCTDGVNCPGGTDDTEPEECPAGSYCEEGIVKACPSGGTSAAGAGDITDCYKTCAPTLDIDNGTATSNGNAYYTGSAYPACQYTAQCDENYTAQNSPGPNPTCVWADPDACPAGSYCPEDGSGPIACPDGGTSDSGATSENQCYKTCTDKPITGGTANADKDKVNWTGSTYPACTYTADCDAGYVASGNGTTGATCTPCEDGVTCPGGSDEGEPEECPANSYCEAGIAKACPDSGLSAAGSDSITDCYKTCAPTLEIDNGQGISTGNAYHNGTNYPQCQYRAQCDENYTPQNSPSANPSCVWGDTDECPEGYYCPPDEPSPLACPDGGTSDKGSTSVTQCYKIFDDYDGFQNGTASAKCFYQSSTSQYDACSIIEVKSCIAGYWYAQQNSFLCSGTTSGFYSPAGDTKQTACPRDTAGGKVESSEYADSYTDCYKTCSLTVDNSTSVAATENTVYGISADEYAACEFTVTCKTGYTVQNNVSENPSCAANQYTVTLDKNGGTGSTPASVQCTFDSGECTLPATSGLTRPGYTSGDRWCADRNGSGPCYYAGQATSANISENGTDTTLYAMWTPNVYTVNLDGQNADVDGEPETVYLKYANGWFSNEGATTSIDTLTTVPEKSGYEFAGYYSETSGGTQVIGSSGKFQTSEAALTFTTTEPATIYARWSAGTTNCAAGTYYTGTGTQCETCTANHYCPGGNFATDSGTPEGLNACPEQGSSASGADSIAKCYKTKLTYTATHGSGTQTCNYDADAASYSASCTDKVITACDAGYWLEDAENENPDCAAVGNGYYSGEDITTRTQCPNGGNTDTTTATMVQQCFKTGLTYEAVYGSGTQRCFYSSGDGASAVYQRDCDTQVIDSCRGGYWLENPDDTDCVAVEQNYYSDSGDVERHACPANGKTNGTTSDSILLCYKDGLPYTQAEHGTGEYLCYYTSGEDDDAIYASSCDLPTMTSCDAGYYYDHLVLATDCMAVGIGYYSPAVDTTRHACPLGGTTETTTSAASSDCYRDDMACDIENGSGEQTCNYDETGGNYTADCQTCNVTSCDEGFSQVGNTCINCPAGSVCNEGQQQTCASLTGGQYPNSDAGTDDEAMCYRDCEMAQNAAAMDGRDYYGIPDTCEIKRCAAGYTLDNGQCVECPEGSFCDGTTDPENPGDDVKSCADLGNGDWALSLPGAKDESGCYQACEAYDVVNGTAVPVSDKAFYPNECEYKGESTTGNPCEIIDGVCVETSCNAGYEMKDGTCVPCDREYALSYKDGGACQVAECVLGYHPNGDKCEVNIQECSAPNAISAERTWDFEKNAFGSCMIKECEYGYHLASNACVSDMQPCNVENGSGFKEWDSDINDWGECVATMCNPGYTNDPAETNERTKQCGECKNRYSVLGKLAASSYVQGCEIASCLYQGELYNLENNECVPICPTELYEDETGSMVWDEGRKKCVRTCNEGYTMW</sequence>
<dbReference type="GO" id="GO:0030313">
    <property type="term" value="C:cell envelope"/>
    <property type="evidence" value="ECO:0007669"/>
    <property type="project" value="UniProtKB-SubCell"/>
</dbReference>
<dbReference type="Pfam" id="PF09479">
    <property type="entry name" value="Flg_new"/>
    <property type="match status" value="3"/>
</dbReference>
<comment type="subcellular location">
    <subcellularLocation>
        <location evidence="1">Cell envelope</location>
    </subcellularLocation>
</comment>
<evidence type="ECO:0000313" key="3">
    <source>
        <dbReference type="EMBL" id="HIS70950.1"/>
    </source>
</evidence>
<dbReference type="PROSITE" id="PS51257">
    <property type="entry name" value="PROKAR_LIPOPROTEIN"/>
    <property type="match status" value="1"/>
</dbReference>
<evidence type="ECO:0000256" key="2">
    <source>
        <dbReference type="SAM" id="SignalP"/>
    </source>
</evidence>
<accession>A0A9D1FGG2</accession>
<gene>
    <name evidence="3" type="ORF">IAD02_03090</name>
</gene>
<feature type="signal peptide" evidence="2">
    <location>
        <begin position="1"/>
        <end position="25"/>
    </location>
</feature>
<dbReference type="Gene3D" id="2.60.40.4270">
    <property type="entry name" value="Listeria-Bacteroides repeat domain"/>
    <property type="match status" value="3"/>
</dbReference>
<reference evidence="3" key="1">
    <citation type="submission" date="2020-10" db="EMBL/GenBank/DDBJ databases">
        <authorList>
            <person name="Gilroy R."/>
        </authorList>
    </citation>
    <scope>NUCLEOTIDE SEQUENCE</scope>
    <source>
        <strain evidence="3">ChiGjej3B3-5194</strain>
    </source>
</reference>
<protein>
    <submittedName>
        <fullName evidence="3">InlB B-repeat-containing protein</fullName>
    </submittedName>
</protein>